<comment type="caution">
    <text evidence="2">The sequence shown here is derived from an EMBL/GenBank/DDBJ whole genome shotgun (WGS) entry which is preliminary data.</text>
</comment>
<dbReference type="RefSeq" id="WP_176907006.1">
    <property type="nucleotide sequence ID" value="NZ_JABKAU010000005.1"/>
</dbReference>
<sequence length="467" mass="52679">MPSLLTRLTARSWFWFGIAFLLFGIHIFTSRFHIQVYDANGYRELAYKLYNGDDFALLRFDSALRGYLYPLLYVPIVALANAQNIVSEEAMIKLVGALVAGAMFGWLPALLWQRVTGTKLTPLRRGVFIIAGFLLWRDYFNYMLTDFPAVIGLVGALCLILPRPTLGKSLLAGLLVAAVINMRPVYLVGLPSVLAVGSWLAYHDSTRPWHIAVSRFLGAYALGFMLLSLPQWYINWENFGINRPLVIGIDYTDPAMVKAGDLYLQKITDGFTVQKYETGIAVDYTNAQVQYLDLSGTALLALDFNKKMDSYGEYLRFVLRHPLDMLGLNARHLFNGLDVLYPTPYLYRVYTTTGFLAGMNYTLLFAAIIICMLRFNQLTVTHILLVSALVIPALISVPLPVECRYLLPLHLLLVAIACFGWPAIWSWRRLAPYRLPLVLTYLLFLTICFTLSGTTQALLREGPKLIN</sequence>
<dbReference type="EMBL" id="JABKAU010000005">
    <property type="protein sequence ID" value="NVO30302.1"/>
    <property type="molecule type" value="Genomic_DNA"/>
</dbReference>
<feature type="transmembrane region" description="Helical" evidence="1">
    <location>
        <begin position="380"/>
        <end position="399"/>
    </location>
</feature>
<proteinExistence type="predicted"/>
<keyword evidence="3" id="KW-1185">Reference proteome</keyword>
<feature type="transmembrane region" description="Helical" evidence="1">
    <location>
        <begin position="405"/>
        <end position="425"/>
    </location>
</feature>
<feature type="transmembrane region" description="Helical" evidence="1">
    <location>
        <begin position="66"/>
        <end position="82"/>
    </location>
</feature>
<feature type="transmembrane region" description="Helical" evidence="1">
    <location>
        <begin position="214"/>
        <end position="234"/>
    </location>
</feature>
<protein>
    <recommendedName>
        <fullName evidence="4">Glycosyltransferase RgtA/B/C/D-like domain-containing protein</fullName>
    </recommendedName>
</protein>
<keyword evidence="1" id="KW-1133">Transmembrane helix</keyword>
<feature type="transmembrane region" description="Helical" evidence="1">
    <location>
        <begin position="349"/>
        <end position="373"/>
    </location>
</feature>
<feature type="transmembrane region" description="Helical" evidence="1">
    <location>
        <begin position="12"/>
        <end position="34"/>
    </location>
</feature>
<dbReference type="AlphaFoldDB" id="A0A7Y7PM37"/>
<feature type="transmembrane region" description="Helical" evidence="1">
    <location>
        <begin position="437"/>
        <end position="459"/>
    </location>
</feature>
<reference evidence="2 3" key="1">
    <citation type="submission" date="2020-05" db="EMBL/GenBank/DDBJ databases">
        <title>Hymenobacter terrestris sp. nov. and Hymenobacter lapidiphilus sp. nov., isolated from regoliths in Antarctica.</title>
        <authorList>
            <person name="Sedlacek I."/>
            <person name="Pantucek R."/>
            <person name="Zeman M."/>
            <person name="Holochova P."/>
            <person name="Kralova S."/>
            <person name="Stankova E."/>
            <person name="Sedo O."/>
            <person name="Micenkova L."/>
            <person name="Svec P."/>
            <person name="Gupta V."/>
            <person name="Sood U."/>
            <person name="Korpole U.S."/>
            <person name="Lal R."/>
        </authorList>
    </citation>
    <scope>NUCLEOTIDE SEQUENCE [LARGE SCALE GENOMIC DNA]</scope>
    <source>
        <strain evidence="2 3">P5342</strain>
    </source>
</reference>
<accession>A0A7Y7PM37</accession>
<keyword evidence="1" id="KW-0812">Transmembrane</keyword>
<feature type="transmembrane region" description="Helical" evidence="1">
    <location>
        <begin position="94"/>
        <end position="111"/>
    </location>
</feature>
<gene>
    <name evidence="2" type="ORF">HW554_03705</name>
</gene>
<feature type="transmembrane region" description="Helical" evidence="1">
    <location>
        <begin position="147"/>
        <end position="165"/>
    </location>
</feature>
<evidence type="ECO:0000313" key="2">
    <source>
        <dbReference type="EMBL" id="NVO30302.1"/>
    </source>
</evidence>
<keyword evidence="1" id="KW-0472">Membrane</keyword>
<name>A0A7Y7PM37_9BACT</name>
<evidence type="ECO:0000313" key="3">
    <source>
        <dbReference type="Proteomes" id="UP000565521"/>
    </source>
</evidence>
<dbReference type="Proteomes" id="UP000565521">
    <property type="component" value="Unassembled WGS sequence"/>
</dbReference>
<organism evidence="2 3">
    <name type="scientific">Hymenobacter lapidiphilus</name>
    <dbReference type="NCBI Taxonomy" id="2608003"/>
    <lineage>
        <taxon>Bacteria</taxon>
        <taxon>Pseudomonadati</taxon>
        <taxon>Bacteroidota</taxon>
        <taxon>Cytophagia</taxon>
        <taxon>Cytophagales</taxon>
        <taxon>Hymenobacteraceae</taxon>
        <taxon>Hymenobacter</taxon>
    </lineage>
</organism>
<feature type="transmembrane region" description="Helical" evidence="1">
    <location>
        <begin position="185"/>
        <end position="202"/>
    </location>
</feature>
<evidence type="ECO:0000256" key="1">
    <source>
        <dbReference type="SAM" id="Phobius"/>
    </source>
</evidence>
<evidence type="ECO:0008006" key="4">
    <source>
        <dbReference type="Google" id="ProtNLM"/>
    </source>
</evidence>